<dbReference type="InterPro" id="IPR005821">
    <property type="entry name" value="Ion_trans_dom"/>
</dbReference>
<dbReference type="EMBL" id="CAMXCT010000351">
    <property type="protein sequence ID" value="CAI3977559.1"/>
    <property type="molecule type" value="Genomic_DNA"/>
</dbReference>
<protein>
    <submittedName>
        <fullName evidence="17">Sodium channel protein type 11 subunit alpha</fullName>
    </submittedName>
</protein>
<keyword evidence="10 13" id="KW-0472">Membrane</keyword>
<dbReference type="EMBL" id="CAMXCT020000351">
    <property type="protein sequence ID" value="CAL1130934.1"/>
    <property type="molecule type" value="Genomic_DNA"/>
</dbReference>
<evidence type="ECO:0000313" key="17">
    <source>
        <dbReference type="EMBL" id="CAL4764871.1"/>
    </source>
</evidence>
<dbReference type="EMBL" id="CAMXCT030000351">
    <property type="protein sequence ID" value="CAL4764871.1"/>
    <property type="molecule type" value="Genomic_DNA"/>
</dbReference>
<evidence type="ECO:0000313" key="15">
    <source>
        <dbReference type="EMBL" id="CAI3977559.1"/>
    </source>
</evidence>
<comment type="caution">
    <text evidence="15">The sequence shown here is derived from an EMBL/GenBank/DDBJ whole genome shotgun (WGS) entry which is preliminary data.</text>
</comment>
<evidence type="ECO:0000256" key="4">
    <source>
        <dbReference type="ARBA" id="ARBA00022673"/>
    </source>
</evidence>
<keyword evidence="7" id="KW-0851">Voltage-gated channel</keyword>
<evidence type="ECO:0000256" key="3">
    <source>
        <dbReference type="ARBA" id="ARBA00022568"/>
    </source>
</evidence>
<name>A0A9P1BQF0_9DINO</name>
<keyword evidence="3" id="KW-0109">Calcium transport</keyword>
<dbReference type="SUPFAM" id="SSF81324">
    <property type="entry name" value="Voltage-gated potassium channels"/>
    <property type="match status" value="1"/>
</dbReference>
<keyword evidence="2" id="KW-0813">Transport</keyword>
<evidence type="ECO:0000259" key="14">
    <source>
        <dbReference type="Pfam" id="PF00520"/>
    </source>
</evidence>
<evidence type="ECO:0000313" key="18">
    <source>
        <dbReference type="Proteomes" id="UP001152797"/>
    </source>
</evidence>
<keyword evidence="8 13" id="KW-1133">Transmembrane helix</keyword>
<evidence type="ECO:0000313" key="16">
    <source>
        <dbReference type="EMBL" id="CAL1130934.1"/>
    </source>
</evidence>
<feature type="transmembrane region" description="Helical" evidence="13">
    <location>
        <begin position="269"/>
        <end position="295"/>
    </location>
</feature>
<evidence type="ECO:0000256" key="1">
    <source>
        <dbReference type="ARBA" id="ARBA00004141"/>
    </source>
</evidence>
<feature type="transmembrane region" description="Helical" evidence="13">
    <location>
        <begin position="92"/>
        <end position="111"/>
    </location>
</feature>
<dbReference type="InterPro" id="IPR027359">
    <property type="entry name" value="Volt_channel_dom_sf"/>
</dbReference>
<evidence type="ECO:0000256" key="9">
    <source>
        <dbReference type="ARBA" id="ARBA00023065"/>
    </source>
</evidence>
<reference evidence="16" key="2">
    <citation type="submission" date="2024-04" db="EMBL/GenBank/DDBJ databases">
        <authorList>
            <person name="Chen Y."/>
            <person name="Shah S."/>
            <person name="Dougan E. K."/>
            <person name="Thang M."/>
            <person name="Chan C."/>
        </authorList>
    </citation>
    <scope>NUCLEOTIDE SEQUENCE [LARGE SCALE GENOMIC DNA]</scope>
</reference>
<keyword evidence="5 13" id="KW-0812">Transmembrane</keyword>
<evidence type="ECO:0000256" key="12">
    <source>
        <dbReference type="ARBA" id="ARBA00023303"/>
    </source>
</evidence>
<accession>A0A9P1BQF0</accession>
<dbReference type="Pfam" id="PF00520">
    <property type="entry name" value="Ion_trans"/>
    <property type="match status" value="1"/>
</dbReference>
<keyword evidence="12 17" id="KW-0407">Ion channel</keyword>
<reference evidence="15" key="1">
    <citation type="submission" date="2022-10" db="EMBL/GenBank/DDBJ databases">
        <authorList>
            <person name="Chen Y."/>
            <person name="Dougan E. K."/>
            <person name="Chan C."/>
            <person name="Rhodes N."/>
            <person name="Thang M."/>
        </authorList>
    </citation>
    <scope>NUCLEOTIDE SEQUENCE</scope>
</reference>
<keyword evidence="4" id="KW-0107">Calcium channel</keyword>
<keyword evidence="11" id="KW-0325">Glycoprotein</keyword>
<evidence type="ECO:0000256" key="6">
    <source>
        <dbReference type="ARBA" id="ARBA00022837"/>
    </source>
</evidence>
<proteinExistence type="predicted"/>
<feature type="transmembrane region" description="Helical" evidence="13">
    <location>
        <begin position="184"/>
        <end position="209"/>
    </location>
</feature>
<evidence type="ECO:0000256" key="2">
    <source>
        <dbReference type="ARBA" id="ARBA00022448"/>
    </source>
</evidence>
<dbReference type="GO" id="GO:0098703">
    <property type="term" value="P:calcium ion import across plasma membrane"/>
    <property type="evidence" value="ECO:0007669"/>
    <property type="project" value="TreeGrafter"/>
</dbReference>
<evidence type="ECO:0000256" key="8">
    <source>
        <dbReference type="ARBA" id="ARBA00022989"/>
    </source>
</evidence>
<keyword evidence="9" id="KW-0406">Ion transport</keyword>
<dbReference type="OrthoDB" id="425813at2759"/>
<dbReference type="Gene3D" id="1.20.120.350">
    <property type="entry name" value="Voltage-gated potassium channels. Chain C"/>
    <property type="match status" value="1"/>
</dbReference>
<dbReference type="Proteomes" id="UP001152797">
    <property type="component" value="Unassembled WGS sequence"/>
</dbReference>
<dbReference type="GO" id="GO:0005891">
    <property type="term" value="C:voltage-gated calcium channel complex"/>
    <property type="evidence" value="ECO:0007669"/>
    <property type="project" value="TreeGrafter"/>
</dbReference>
<dbReference type="GO" id="GO:0008331">
    <property type="term" value="F:high voltage-gated calcium channel activity"/>
    <property type="evidence" value="ECO:0007669"/>
    <property type="project" value="TreeGrafter"/>
</dbReference>
<evidence type="ECO:0000256" key="7">
    <source>
        <dbReference type="ARBA" id="ARBA00022882"/>
    </source>
</evidence>
<dbReference type="InterPro" id="IPR050599">
    <property type="entry name" value="VDCC_alpha-1_subunit"/>
</dbReference>
<evidence type="ECO:0000256" key="5">
    <source>
        <dbReference type="ARBA" id="ARBA00022692"/>
    </source>
</evidence>
<dbReference type="PANTHER" id="PTHR45628">
    <property type="entry name" value="VOLTAGE-DEPENDENT CALCIUM CHANNEL TYPE A SUBUNIT ALPHA-1"/>
    <property type="match status" value="1"/>
</dbReference>
<sequence>METRELLRGIPLEDGTLLHKIFADQPRRASDIIFPTKDASWYAWWRFFTEICRIIVGHQWFELLISLAIMVNSVMLGVESQMSLTHAREDLAWARIAELCFLAIFTVEILLRLAARGWRVIKDGWFLFDSTLVIIACIEQFVELFSNGNHSGYEQQVLVLRTTRLFRLIRTFRMIKQIRSVWRLVYGLITCGETITSTFILLFIVLYVFGVMGHELITKDGELRKDPEIDALIVNNFSSLPLAMMTLVRFVTMDSISVIYAPLIQAKALVLGLYFGLLICVVSISLMNLVTAVMVEGALEHARQEKEYLDVVNNVWSTMESFLRLRTNEEKSQIWARSPEALAKLDNTHYSSNASFTMQVLGATLGPEERALSDRERDTLLDVARRSRRIACLPVSARLKGRLAATVLGPKAVWGHVINGRCPTQKDIACFFRHYKAATSDNRFVKGRSSMDLKRAFFFGHTCDLAFYGALRTISSGFAWARHCASLGENCRWSQSTVFCLNSILQDLGWCAHSNAVGQSGDVPCIHFGAVKAEVDKCLHHIRDAWRLKKVRQWLSHRTRIDSGIGLVGAAPIKSLRISWCRWAQSGQLKLLVVWHLRVLAEAEAWLPWAAMHCVLLLAAGHGQHAVSELNFALLHTVLSHTLMSKAFAIKVSRLQTNLQELDKTVDVLRPFPTI</sequence>
<feature type="transmembrane region" description="Helical" evidence="13">
    <location>
        <begin position="60"/>
        <end position="80"/>
    </location>
</feature>
<dbReference type="PANTHER" id="PTHR45628:SF7">
    <property type="entry name" value="VOLTAGE-DEPENDENT CALCIUM CHANNEL TYPE A SUBUNIT ALPHA-1"/>
    <property type="match status" value="1"/>
</dbReference>
<organism evidence="15">
    <name type="scientific">Cladocopium goreaui</name>
    <dbReference type="NCBI Taxonomy" id="2562237"/>
    <lineage>
        <taxon>Eukaryota</taxon>
        <taxon>Sar</taxon>
        <taxon>Alveolata</taxon>
        <taxon>Dinophyceae</taxon>
        <taxon>Suessiales</taxon>
        <taxon>Symbiodiniaceae</taxon>
        <taxon>Cladocopium</taxon>
    </lineage>
</organism>
<evidence type="ECO:0000256" key="11">
    <source>
        <dbReference type="ARBA" id="ARBA00023180"/>
    </source>
</evidence>
<gene>
    <name evidence="15" type="ORF">C1SCF055_LOCUS5692</name>
</gene>
<evidence type="ECO:0000256" key="13">
    <source>
        <dbReference type="SAM" id="Phobius"/>
    </source>
</evidence>
<keyword evidence="18" id="KW-1185">Reference proteome</keyword>
<comment type="subcellular location">
    <subcellularLocation>
        <location evidence="1">Membrane</location>
        <topology evidence="1">Multi-pass membrane protein</topology>
    </subcellularLocation>
</comment>
<evidence type="ECO:0000256" key="10">
    <source>
        <dbReference type="ARBA" id="ARBA00023136"/>
    </source>
</evidence>
<keyword evidence="6" id="KW-0106">Calcium</keyword>
<feature type="domain" description="Ion transport" evidence="14">
    <location>
        <begin position="58"/>
        <end position="296"/>
    </location>
</feature>
<dbReference type="AlphaFoldDB" id="A0A9P1BQF0"/>
<dbReference type="Gene3D" id="1.10.287.70">
    <property type="match status" value="1"/>
</dbReference>